<feature type="compositionally biased region" description="Basic and acidic residues" evidence="1">
    <location>
        <begin position="1"/>
        <end position="40"/>
    </location>
</feature>
<protein>
    <submittedName>
        <fullName evidence="2">Uncharacterized protein</fullName>
    </submittedName>
</protein>
<name>A0A061S6T0_9CHLO</name>
<accession>A0A061S6T0</accession>
<organism evidence="2">
    <name type="scientific">Tetraselmis sp. GSL018</name>
    <dbReference type="NCBI Taxonomy" id="582737"/>
    <lineage>
        <taxon>Eukaryota</taxon>
        <taxon>Viridiplantae</taxon>
        <taxon>Chlorophyta</taxon>
        <taxon>core chlorophytes</taxon>
        <taxon>Chlorodendrophyceae</taxon>
        <taxon>Chlorodendrales</taxon>
        <taxon>Chlorodendraceae</taxon>
        <taxon>Tetraselmis</taxon>
    </lineage>
</organism>
<dbReference type="AlphaFoldDB" id="A0A061S6T0"/>
<evidence type="ECO:0000313" key="2">
    <source>
        <dbReference type="EMBL" id="JAC80882.1"/>
    </source>
</evidence>
<gene>
    <name evidence="2" type="ORF">TSPGSL018_9199</name>
</gene>
<feature type="region of interest" description="Disordered" evidence="1">
    <location>
        <begin position="1"/>
        <end position="53"/>
    </location>
</feature>
<dbReference type="EMBL" id="GBEZ01004326">
    <property type="protein sequence ID" value="JAC80882.1"/>
    <property type="molecule type" value="Transcribed_RNA"/>
</dbReference>
<proteinExistence type="predicted"/>
<sequence>MGPWEGDRRGDKGELNGRGRAWEKREGRRPLVRERERERGSQAVGERWGQVFR</sequence>
<evidence type="ECO:0000256" key="1">
    <source>
        <dbReference type="SAM" id="MobiDB-lite"/>
    </source>
</evidence>
<reference evidence="2" key="1">
    <citation type="submission" date="2014-05" db="EMBL/GenBank/DDBJ databases">
        <title>The transcriptome of the halophilic microalga Tetraselmis sp. GSL018 isolated from the Great Salt Lake, Utah.</title>
        <authorList>
            <person name="Jinkerson R.E."/>
            <person name="D'Adamo S."/>
            <person name="Posewitz M.C."/>
        </authorList>
    </citation>
    <scope>NUCLEOTIDE SEQUENCE</scope>
    <source>
        <strain evidence="2">GSL018</strain>
    </source>
</reference>